<sequence length="234" mass="27062">MSSTAANSVDIKVKFSRKGKVLCRVFEITKEAKFGNFLKLLKIRYRIGAYEEVELFHHDEENELVIISSDSELSRVLRNSEPNQKIKFELQLIESNLKAKIRYPDSLIGEVDDIIEVTFESKYLVSKSKKKGDIWGTKVYTDDSDLLRALFHRYSIKTSNDPPPYDIITKVKILPGQMFYRASENNGIMSGEYGPWDANSFEFRNIRYEQLHQFGGESGDDDELINELTKKLKE</sequence>
<dbReference type="InterPro" id="IPR036609">
    <property type="entry name" value="LCCL_sf"/>
</dbReference>
<feature type="domain" description="LCCL" evidence="2">
    <location>
        <begin position="129"/>
        <end position="197"/>
    </location>
</feature>
<dbReference type="Gene3D" id="3.10.20.90">
    <property type="entry name" value="Phosphatidylinositol 3-kinase Catalytic Subunit, Chain A, domain 1"/>
    <property type="match status" value="1"/>
</dbReference>
<evidence type="ECO:0000313" key="4">
    <source>
        <dbReference type="Proteomes" id="UP000265703"/>
    </source>
</evidence>
<dbReference type="OrthoDB" id="3596986at2759"/>
<evidence type="ECO:0000259" key="1">
    <source>
        <dbReference type="Pfam" id="PF00564"/>
    </source>
</evidence>
<evidence type="ECO:0008006" key="5">
    <source>
        <dbReference type="Google" id="ProtNLM"/>
    </source>
</evidence>
<comment type="caution">
    <text evidence="3">The sequence shown here is derived from an EMBL/GenBank/DDBJ whole genome shotgun (WGS) entry which is preliminary data.</text>
</comment>
<gene>
    <name evidence="3" type="ORF">C1645_879415</name>
</gene>
<dbReference type="Pfam" id="PF00564">
    <property type="entry name" value="PB1"/>
    <property type="match status" value="1"/>
</dbReference>
<dbReference type="EMBL" id="QKYT01000436">
    <property type="protein sequence ID" value="RIA85255.1"/>
    <property type="molecule type" value="Genomic_DNA"/>
</dbReference>
<dbReference type="SUPFAM" id="SSF54277">
    <property type="entry name" value="CAD &amp; PB1 domains"/>
    <property type="match status" value="1"/>
</dbReference>
<dbReference type="CDD" id="cd05992">
    <property type="entry name" value="PB1"/>
    <property type="match status" value="1"/>
</dbReference>
<dbReference type="InterPro" id="IPR000270">
    <property type="entry name" value="PB1_dom"/>
</dbReference>
<dbReference type="Proteomes" id="UP000265703">
    <property type="component" value="Unassembled WGS sequence"/>
</dbReference>
<protein>
    <recommendedName>
        <fullName evidence="5">PB1 domain-containing protein</fullName>
    </recommendedName>
</protein>
<dbReference type="STRING" id="658196.A0A397SME2"/>
<evidence type="ECO:0000259" key="2">
    <source>
        <dbReference type="Pfam" id="PF03815"/>
    </source>
</evidence>
<proteinExistence type="predicted"/>
<keyword evidence="4" id="KW-1185">Reference proteome</keyword>
<dbReference type="Pfam" id="PF03815">
    <property type="entry name" value="LCCL"/>
    <property type="match status" value="1"/>
</dbReference>
<feature type="domain" description="PB1" evidence="1">
    <location>
        <begin position="9"/>
        <end position="91"/>
    </location>
</feature>
<accession>A0A397SME2</accession>
<dbReference type="InterPro" id="IPR004043">
    <property type="entry name" value="LCCL"/>
</dbReference>
<dbReference type="SUPFAM" id="SSF69848">
    <property type="entry name" value="LCCL domain"/>
    <property type="match status" value="1"/>
</dbReference>
<evidence type="ECO:0000313" key="3">
    <source>
        <dbReference type="EMBL" id="RIA85255.1"/>
    </source>
</evidence>
<reference evidence="3 4" key="1">
    <citation type="submission" date="2018-06" db="EMBL/GenBank/DDBJ databases">
        <title>Comparative genomics reveals the genomic features of Rhizophagus irregularis, R. cerebriforme, R. diaphanum and Gigaspora rosea, and their symbiotic lifestyle signature.</title>
        <authorList>
            <person name="Morin E."/>
            <person name="San Clemente H."/>
            <person name="Chen E.C.H."/>
            <person name="De La Providencia I."/>
            <person name="Hainaut M."/>
            <person name="Kuo A."/>
            <person name="Kohler A."/>
            <person name="Murat C."/>
            <person name="Tang N."/>
            <person name="Roy S."/>
            <person name="Loubradou J."/>
            <person name="Henrissat B."/>
            <person name="Grigoriev I.V."/>
            <person name="Corradi N."/>
            <person name="Roux C."/>
            <person name="Martin F.M."/>
        </authorList>
    </citation>
    <scope>NUCLEOTIDE SEQUENCE [LARGE SCALE GENOMIC DNA]</scope>
    <source>
        <strain evidence="3 4">DAOM 227022</strain>
    </source>
</reference>
<dbReference type="Gene3D" id="2.170.130.20">
    <property type="entry name" value="LCCL-like domain"/>
    <property type="match status" value="1"/>
</dbReference>
<name>A0A397SME2_9GLOM</name>
<dbReference type="AlphaFoldDB" id="A0A397SME2"/>
<organism evidence="3 4">
    <name type="scientific">Glomus cerebriforme</name>
    <dbReference type="NCBI Taxonomy" id="658196"/>
    <lineage>
        <taxon>Eukaryota</taxon>
        <taxon>Fungi</taxon>
        <taxon>Fungi incertae sedis</taxon>
        <taxon>Mucoromycota</taxon>
        <taxon>Glomeromycotina</taxon>
        <taxon>Glomeromycetes</taxon>
        <taxon>Glomerales</taxon>
        <taxon>Glomeraceae</taxon>
        <taxon>Glomus</taxon>
    </lineage>
</organism>